<evidence type="ECO:0000313" key="2">
    <source>
        <dbReference type="EMBL" id="SFQ33144.1"/>
    </source>
</evidence>
<dbReference type="STRING" id="1993.SAMN04489713_12794"/>
<keyword evidence="3" id="KW-1185">Reference proteome</keyword>
<proteinExistence type="predicted"/>
<dbReference type="AlphaFoldDB" id="A0A1I5XMI5"/>
<evidence type="ECO:0000313" key="3">
    <source>
        <dbReference type="Proteomes" id="UP000183413"/>
    </source>
</evidence>
<gene>
    <name evidence="2" type="ORF">SAMN04489713_12794</name>
</gene>
<keyword evidence="1" id="KW-0812">Transmembrane</keyword>
<accession>A0A1I5XMI5</accession>
<keyword evidence="1" id="KW-0472">Membrane</keyword>
<protein>
    <submittedName>
        <fullName evidence="2">Uncharacterized protein</fullName>
    </submittedName>
</protein>
<keyword evidence="1" id="KW-1133">Transmembrane helix</keyword>
<feature type="transmembrane region" description="Helical" evidence="1">
    <location>
        <begin position="198"/>
        <end position="218"/>
    </location>
</feature>
<feature type="transmembrane region" description="Helical" evidence="1">
    <location>
        <begin position="162"/>
        <end position="191"/>
    </location>
</feature>
<dbReference type="InParanoid" id="A0A1I5XMI5"/>
<reference evidence="2 3" key="1">
    <citation type="submission" date="2016-10" db="EMBL/GenBank/DDBJ databases">
        <authorList>
            <person name="de Groot N.N."/>
        </authorList>
    </citation>
    <scope>NUCLEOTIDE SEQUENCE [LARGE SCALE GENOMIC DNA]</scope>
    <source>
        <strain evidence="2 3">DSM 43067</strain>
    </source>
</reference>
<dbReference type="EMBL" id="FOVH01000027">
    <property type="protein sequence ID" value="SFQ33144.1"/>
    <property type="molecule type" value="Genomic_DNA"/>
</dbReference>
<name>A0A1I5XMI5_9ACTN</name>
<dbReference type="Proteomes" id="UP000183413">
    <property type="component" value="Unassembled WGS sequence"/>
</dbReference>
<organism evidence="2 3">
    <name type="scientific">Actinomadura madurae</name>
    <dbReference type="NCBI Taxonomy" id="1993"/>
    <lineage>
        <taxon>Bacteria</taxon>
        <taxon>Bacillati</taxon>
        <taxon>Actinomycetota</taxon>
        <taxon>Actinomycetes</taxon>
        <taxon>Streptosporangiales</taxon>
        <taxon>Thermomonosporaceae</taxon>
        <taxon>Actinomadura</taxon>
    </lineage>
</organism>
<evidence type="ECO:0000256" key="1">
    <source>
        <dbReference type="SAM" id="Phobius"/>
    </source>
</evidence>
<sequence length="317" mass="33088">MSPLRNPPSVRVECCIEPVFGSMTGDAGGAAAALDPAARRAGALRDAVPDLAPPFAVPDFVLAVVRPADVDLRAAVVLDFGAAFFAVPDAEVFRVVDDLDAVRVDVVDRDRLDAADVRAVPLLAVLRLPALLLPVLLLAVLLPDEGVRAAVLRVLADLADVVMTFAAASIAFAASDMALVALVIALVIAVMALADEDALVATDFICVAAVLAWLAALVTRVAAADDEAVVRPDEAGLRAVLLVPVDRDVVDLDDDAEVRFAAGFFAVPDLVADVLFVRAAVPRPVVVRAAVLVGTDLPPVMISYGEIYSTVRDPLHT</sequence>
<feature type="transmembrane region" description="Helical" evidence="1">
    <location>
        <begin position="119"/>
        <end position="142"/>
    </location>
</feature>